<comment type="catalytic activity">
    <reaction evidence="1">
        <text>(4aS,6R)-4a-hydroxy-L-erythro-5,6,7,8-tetrahydrobiopterin = (6R)-L-erythro-6,7-dihydrobiopterin + H2O</text>
        <dbReference type="Rhea" id="RHEA:11920"/>
        <dbReference type="ChEBI" id="CHEBI:15377"/>
        <dbReference type="ChEBI" id="CHEBI:15642"/>
        <dbReference type="ChEBI" id="CHEBI:43120"/>
        <dbReference type="EC" id="4.2.1.96"/>
    </reaction>
</comment>
<comment type="caution">
    <text evidence="5">The sequence shown here is derived from an EMBL/GenBank/DDBJ whole genome shotgun (WGS) entry which is preliminary data.</text>
</comment>
<evidence type="ECO:0000313" key="6">
    <source>
        <dbReference type="Proteomes" id="UP001224359"/>
    </source>
</evidence>
<sequence>MALLSETEVKQTLEQLPEWKLDDGMLRRDFQFDEYLKGVDFVRQVANQAEAKDHHPYVIIDHTTVTIKWFSFDQGGLTDKDTAMAAYCDELFNLK</sequence>
<organism evidence="5 6">
    <name type="scientific">Alkalibacillus salilacus</name>
    <dbReference type="NCBI Taxonomy" id="284582"/>
    <lineage>
        <taxon>Bacteria</taxon>
        <taxon>Bacillati</taxon>
        <taxon>Bacillota</taxon>
        <taxon>Bacilli</taxon>
        <taxon>Bacillales</taxon>
        <taxon>Bacillaceae</taxon>
        <taxon>Alkalibacillus</taxon>
    </lineage>
</organism>
<dbReference type="InterPro" id="IPR001533">
    <property type="entry name" value="Pterin_deHydtase"/>
</dbReference>
<keyword evidence="4 5" id="KW-0456">Lyase</keyword>
<dbReference type="SUPFAM" id="SSF55248">
    <property type="entry name" value="PCD-like"/>
    <property type="match status" value="1"/>
</dbReference>
<dbReference type="EMBL" id="JAUSTQ010000001">
    <property type="protein sequence ID" value="MDQ0158142.1"/>
    <property type="molecule type" value="Genomic_DNA"/>
</dbReference>
<dbReference type="EC" id="4.2.1.96" evidence="3"/>
<comment type="similarity">
    <text evidence="2">Belongs to the pterin-4-alpha-carbinolamine dehydratase family.</text>
</comment>
<keyword evidence="6" id="KW-1185">Reference proteome</keyword>
<proteinExistence type="inferred from homology"/>
<evidence type="ECO:0000256" key="2">
    <source>
        <dbReference type="ARBA" id="ARBA00006472"/>
    </source>
</evidence>
<dbReference type="PANTHER" id="PTHR12599">
    <property type="entry name" value="PTERIN-4-ALPHA-CARBINOLAMINE DEHYDRATASE"/>
    <property type="match status" value="1"/>
</dbReference>
<dbReference type="CDD" id="cd00488">
    <property type="entry name" value="PCD_DCoH"/>
    <property type="match status" value="1"/>
</dbReference>
<reference evidence="5 6" key="1">
    <citation type="submission" date="2023-07" db="EMBL/GenBank/DDBJ databases">
        <title>Genomic Encyclopedia of Type Strains, Phase IV (KMG-IV): sequencing the most valuable type-strain genomes for metagenomic binning, comparative biology and taxonomic classification.</title>
        <authorList>
            <person name="Goeker M."/>
        </authorList>
    </citation>
    <scope>NUCLEOTIDE SEQUENCE [LARGE SCALE GENOMIC DNA]</scope>
    <source>
        <strain evidence="5 6">DSM 16460</strain>
    </source>
</reference>
<dbReference type="InterPro" id="IPR036428">
    <property type="entry name" value="PCD_sf"/>
</dbReference>
<accession>A0ABT9VB17</accession>
<dbReference type="RefSeq" id="WP_306973619.1">
    <property type="nucleotide sequence ID" value="NZ_JAUSTQ010000001.1"/>
</dbReference>
<gene>
    <name evidence="5" type="ORF">J2S77_000092</name>
</gene>
<dbReference type="Proteomes" id="UP001224359">
    <property type="component" value="Unassembled WGS sequence"/>
</dbReference>
<evidence type="ECO:0000256" key="4">
    <source>
        <dbReference type="ARBA" id="ARBA00023239"/>
    </source>
</evidence>
<name>A0ABT9VB17_9BACI</name>
<evidence type="ECO:0000256" key="1">
    <source>
        <dbReference type="ARBA" id="ARBA00001554"/>
    </source>
</evidence>
<evidence type="ECO:0000256" key="3">
    <source>
        <dbReference type="ARBA" id="ARBA00013252"/>
    </source>
</evidence>
<dbReference type="GO" id="GO:0008124">
    <property type="term" value="F:4-alpha-hydroxytetrahydrobiopterin dehydratase activity"/>
    <property type="evidence" value="ECO:0007669"/>
    <property type="project" value="UniProtKB-EC"/>
</dbReference>
<dbReference type="Pfam" id="PF01329">
    <property type="entry name" value="Pterin_4a"/>
    <property type="match status" value="1"/>
</dbReference>
<dbReference type="PANTHER" id="PTHR12599:SF0">
    <property type="entry name" value="PTERIN-4-ALPHA-CARBINOLAMINE DEHYDRATASE"/>
    <property type="match status" value="1"/>
</dbReference>
<dbReference type="NCBIfam" id="NF002017">
    <property type="entry name" value="PRK00823.1-2"/>
    <property type="match status" value="1"/>
</dbReference>
<protein>
    <recommendedName>
        <fullName evidence="3">4a-hydroxytetrahydrobiopterin dehydratase</fullName>
        <ecNumber evidence="3">4.2.1.96</ecNumber>
    </recommendedName>
</protein>
<evidence type="ECO:0000313" key="5">
    <source>
        <dbReference type="EMBL" id="MDQ0158142.1"/>
    </source>
</evidence>
<dbReference type="Gene3D" id="3.30.1360.20">
    <property type="entry name" value="Transcriptional coactivator/pterin dehydratase"/>
    <property type="match status" value="1"/>
</dbReference>